<sequence length="267" mass="30493">MFKFSIVKNDYIVTDVSVEQLLSTLTSKGHVLDEKEPNFVFVIGGDGTFLKAVQKYQNSIQKIKFIPFKSGGIGFYTNKNRVNELETILEMIDKETYFEHSYEMLEIKNGKTTHLVTNEMKILNETKATYIKIFINDEYLETFHGTGLVVSTQTGSTGYMKSTGGAVILAKGVGLYQIQELVPVSTNKFRTLNSPIILDKRSKVRFELENINDLLICDTKQRKIEDKILDITVSDIQIKMISHINPKDTSEIKVLRDIFIKDKEMIE</sequence>
<dbReference type="PANTHER" id="PTHR20275">
    <property type="entry name" value="NAD KINASE"/>
    <property type="match status" value="1"/>
</dbReference>
<evidence type="ECO:0000256" key="1">
    <source>
        <dbReference type="ARBA" id="ARBA00022679"/>
    </source>
</evidence>
<dbReference type="InterPro" id="IPR017438">
    <property type="entry name" value="ATP-NAD_kinase_N"/>
</dbReference>
<organism evidence="6 7">
    <name type="scientific">Spiroplasma chinense</name>
    <dbReference type="NCBI Taxonomy" id="216932"/>
    <lineage>
        <taxon>Bacteria</taxon>
        <taxon>Bacillati</taxon>
        <taxon>Mycoplasmatota</taxon>
        <taxon>Mollicutes</taxon>
        <taxon>Entomoplasmatales</taxon>
        <taxon>Spiroplasmataceae</taxon>
        <taxon>Spiroplasma</taxon>
    </lineage>
</organism>
<dbReference type="GO" id="GO:0005524">
    <property type="term" value="F:ATP binding"/>
    <property type="evidence" value="ECO:0007669"/>
    <property type="project" value="UniProtKB-ARBA"/>
</dbReference>
<dbReference type="GO" id="GO:0051287">
    <property type="term" value="F:NAD binding"/>
    <property type="evidence" value="ECO:0007669"/>
    <property type="project" value="UniProtKB-ARBA"/>
</dbReference>
<dbReference type="InterPro" id="IPR002504">
    <property type="entry name" value="NADK"/>
</dbReference>
<dbReference type="Proteomes" id="UP000323144">
    <property type="component" value="Chromosome"/>
</dbReference>
<keyword evidence="7" id="KW-1185">Reference proteome</keyword>
<evidence type="ECO:0000313" key="6">
    <source>
        <dbReference type="EMBL" id="QEH61564.1"/>
    </source>
</evidence>
<keyword evidence="1" id="KW-0808">Transferase</keyword>
<reference evidence="6 7" key="1">
    <citation type="submission" date="2019-08" db="EMBL/GenBank/DDBJ databases">
        <title>Complete genome sequence of Spiroplasma chinense CCH (DSM 19755).</title>
        <authorList>
            <person name="Shen H.-Y."/>
            <person name="Lin Y.-C."/>
            <person name="Chou L."/>
            <person name="Kuo C.-H."/>
        </authorList>
    </citation>
    <scope>NUCLEOTIDE SEQUENCE [LARGE SCALE GENOMIC DNA]</scope>
    <source>
        <strain evidence="6 7">CCH</strain>
    </source>
</reference>
<accession>A0A5B9Y3E6</accession>
<evidence type="ECO:0000256" key="5">
    <source>
        <dbReference type="ARBA" id="ARBA00047925"/>
    </source>
</evidence>
<dbReference type="PANTHER" id="PTHR20275:SF0">
    <property type="entry name" value="NAD KINASE"/>
    <property type="match status" value="1"/>
</dbReference>
<dbReference type="AlphaFoldDB" id="A0A5B9Y3E6"/>
<dbReference type="InterPro" id="IPR016064">
    <property type="entry name" value="NAD/diacylglycerol_kinase_sf"/>
</dbReference>
<evidence type="ECO:0000313" key="7">
    <source>
        <dbReference type="Proteomes" id="UP000323144"/>
    </source>
</evidence>
<dbReference type="SUPFAM" id="SSF111331">
    <property type="entry name" value="NAD kinase/diacylglycerol kinase-like"/>
    <property type="match status" value="1"/>
</dbReference>
<dbReference type="RefSeq" id="WP_166507956.1">
    <property type="nucleotide sequence ID" value="NZ_CP043026.1"/>
</dbReference>
<dbReference type="Pfam" id="PF20143">
    <property type="entry name" value="NAD_kinase_C"/>
    <property type="match status" value="1"/>
</dbReference>
<dbReference type="GO" id="GO:0006741">
    <property type="term" value="P:NADP+ biosynthetic process"/>
    <property type="evidence" value="ECO:0007669"/>
    <property type="project" value="InterPro"/>
</dbReference>
<comment type="catalytic activity">
    <reaction evidence="5">
        <text>NAD(+) + ATP = ADP + NADP(+) + H(+)</text>
        <dbReference type="Rhea" id="RHEA:18629"/>
        <dbReference type="ChEBI" id="CHEBI:15378"/>
        <dbReference type="ChEBI" id="CHEBI:30616"/>
        <dbReference type="ChEBI" id="CHEBI:57540"/>
        <dbReference type="ChEBI" id="CHEBI:58349"/>
        <dbReference type="ChEBI" id="CHEBI:456216"/>
        <dbReference type="EC" id="2.7.1.23"/>
    </reaction>
</comment>
<dbReference type="GO" id="GO:0003951">
    <property type="term" value="F:NAD+ kinase activity"/>
    <property type="evidence" value="ECO:0007669"/>
    <property type="project" value="UniProtKB-EC"/>
</dbReference>
<dbReference type="Pfam" id="PF01513">
    <property type="entry name" value="NAD_kinase"/>
    <property type="match status" value="1"/>
</dbReference>
<dbReference type="InterPro" id="IPR017437">
    <property type="entry name" value="ATP-NAD_kinase_PpnK-typ_C"/>
</dbReference>
<dbReference type="KEGG" id="schi:SCHIN_v1c03670"/>
<gene>
    <name evidence="6" type="primary">ppnK</name>
    <name evidence="6" type="ORF">SCHIN_v1c03670</name>
</gene>
<evidence type="ECO:0000256" key="3">
    <source>
        <dbReference type="ARBA" id="ARBA00022857"/>
    </source>
</evidence>
<dbReference type="Gene3D" id="3.40.50.10330">
    <property type="entry name" value="Probable inorganic polyphosphate/atp-NAD kinase, domain 1"/>
    <property type="match status" value="1"/>
</dbReference>
<dbReference type="EMBL" id="CP043026">
    <property type="protein sequence ID" value="QEH61564.1"/>
    <property type="molecule type" value="Genomic_DNA"/>
</dbReference>
<dbReference type="Gene3D" id="2.60.200.30">
    <property type="entry name" value="Probable inorganic polyphosphate/atp-NAD kinase, domain 2"/>
    <property type="match status" value="1"/>
</dbReference>
<dbReference type="GO" id="GO:0019674">
    <property type="term" value="P:NAD+ metabolic process"/>
    <property type="evidence" value="ECO:0007669"/>
    <property type="project" value="InterPro"/>
</dbReference>
<proteinExistence type="predicted"/>
<keyword evidence="4" id="KW-0520">NAD</keyword>
<evidence type="ECO:0000256" key="2">
    <source>
        <dbReference type="ARBA" id="ARBA00022777"/>
    </source>
</evidence>
<keyword evidence="3" id="KW-0521">NADP</keyword>
<protein>
    <submittedName>
        <fullName evidence="6">Inorganic polyphosphate/ATP-NAD kinase</fullName>
    </submittedName>
</protein>
<name>A0A5B9Y3E6_9MOLU</name>
<evidence type="ECO:0000256" key="4">
    <source>
        <dbReference type="ARBA" id="ARBA00023027"/>
    </source>
</evidence>
<keyword evidence="2 6" id="KW-0418">Kinase</keyword>